<keyword evidence="11" id="KW-1185">Reference proteome</keyword>
<keyword evidence="5 8" id="KW-1133">Transmembrane helix</keyword>
<dbReference type="Gene3D" id="1.20.1250.20">
    <property type="entry name" value="MFS general substrate transporter like domains"/>
    <property type="match status" value="2"/>
</dbReference>
<sequence>MEGAIVSMTFLAGTFMTTFAGTASDLVGRRSMLVLSSIMFLLSGVVAFSAPNVYVVVVSRALSGVGIALAVTLTPLYISEISPPDIRGQLNTVTQFSCSFGMFLAYSLVFLLSLMASPSWRLMLGLISFPSLVYFALAMLFLPESPRWLVTKGRLLEAKKVLQRIRGTHDVSGELALLVEGLSRGGESTSVEEYIVAPANETTLIQEAAGRECIKLYGPNDDEASMVAQPVTGQLAASTGGSMISTMIMSRQGSTLTQSQSNLSQSLKDPLVTLFGVLHDNPPVDSGSGILNIPKVVSISSNMGDDNSNLHTPLMLSRQPSGIGGDRSHSHHHKNSNNNTSAMNDIGGGWKLVYKGGSNANVEQVAVQAQAQGWRGLIEPGVRRALLVGIGLQVLQQAAGINGFLYYGPQILNQAGIGDLLSSLGISSISASLLANVIISFFMLPCIGLSMKLMDIAGRRSIMLYTVPILIVCLVVLVVRDSVITNPTLNGAMTALSVVVYESVFCMGFGVIPNILCAEIFPTSVRGICISICCVSFWIATLILTSIFPSLLQLLGLTGVFSLFVVGCVVSWVFVYLKVPETKGMPLEVITEFFAIGANPGTDDLASIT</sequence>
<proteinExistence type="inferred from homology"/>
<evidence type="ECO:0000256" key="1">
    <source>
        <dbReference type="ARBA" id="ARBA00004141"/>
    </source>
</evidence>
<dbReference type="PRINTS" id="PR00171">
    <property type="entry name" value="SUGRTRNSPORT"/>
</dbReference>
<dbReference type="OrthoDB" id="3936150at2759"/>
<accession>A0A834T4R1</accession>
<protein>
    <submittedName>
        <fullName evidence="10">Monosaccharide-sensing protein 3</fullName>
    </submittedName>
</protein>
<comment type="subcellular location">
    <subcellularLocation>
        <location evidence="1">Membrane</location>
        <topology evidence="1">Multi-pass membrane protein</topology>
    </subcellularLocation>
</comment>
<evidence type="ECO:0000259" key="9">
    <source>
        <dbReference type="PROSITE" id="PS50850"/>
    </source>
</evidence>
<feature type="transmembrane region" description="Helical" evidence="8">
    <location>
        <begin position="554"/>
        <end position="577"/>
    </location>
</feature>
<reference evidence="10" key="1">
    <citation type="submission" date="2020-09" db="EMBL/GenBank/DDBJ databases">
        <title>Genome-Enabled Discovery of Anthraquinone Biosynthesis in Senna tora.</title>
        <authorList>
            <person name="Kang S.-H."/>
            <person name="Pandey R.P."/>
            <person name="Lee C.-M."/>
            <person name="Sim J.-S."/>
            <person name="Jeong J.-T."/>
            <person name="Choi B.-S."/>
            <person name="Jung M."/>
            <person name="Ginzburg D."/>
            <person name="Zhao K."/>
            <person name="Won S.Y."/>
            <person name="Oh T.-J."/>
            <person name="Yu Y."/>
            <person name="Kim N.-H."/>
            <person name="Lee O.R."/>
            <person name="Lee T.-H."/>
            <person name="Bashyal P."/>
            <person name="Kim T.-S."/>
            <person name="Lee W.-H."/>
            <person name="Kawkins C."/>
            <person name="Kim C.-K."/>
            <person name="Kim J.S."/>
            <person name="Ahn B.O."/>
            <person name="Rhee S.Y."/>
            <person name="Sohng J.K."/>
        </authorList>
    </citation>
    <scope>NUCLEOTIDE SEQUENCE</scope>
    <source>
        <tissue evidence="10">Leaf</tissue>
    </source>
</reference>
<dbReference type="InterPro" id="IPR050814">
    <property type="entry name" value="Myo-inositol_Transporter"/>
</dbReference>
<dbReference type="InterPro" id="IPR005828">
    <property type="entry name" value="MFS_sugar_transport-like"/>
</dbReference>
<feature type="transmembrane region" description="Helical" evidence="8">
    <location>
        <begin position="6"/>
        <end position="26"/>
    </location>
</feature>
<evidence type="ECO:0000256" key="2">
    <source>
        <dbReference type="ARBA" id="ARBA00010992"/>
    </source>
</evidence>
<keyword evidence="6 8" id="KW-0472">Membrane</keyword>
<dbReference type="Pfam" id="PF00083">
    <property type="entry name" value="Sugar_tr"/>
    <property type="match status" value="2"/>
</dbReference>
<dbReference type="GO" id="GO:0016020">
    <property type="term" value="C:membrane"/>
    <property type="evidence" value="ECO:0007669"/>
    <property type="project" value="UniProtKB-SubCell"/>
</dbReference>
<feature type="transmembrane region" description="Helical" evidence="8">
    <location>
        <begin position="462"/>
        <end position="480"/>
    </location>
</feature>
<dbReference type="InterPro" id="IPR036259">
    <property type="entry name" value="MFS_trans_sf"/>
</dbReference>
<feature type="transmembrane region" description="Helical" evidence="8">
    <location>
        <begin position="428"/>
        <end position="450"/>
    </location>
</feature>
<evidence type="ECO:0000256" key="3">
    <source>
        <dbReference type="ARBA" id="ARBA00022448"/>
    </source>
</evidence>
<feature type="transmembrane region" description="Helical" evidence="8">
    <location>
        <begin position="33"/>
        <end position="55"/>
    </location>
</feature>
<organism evidence="10 11">
    <name type="scientific">Senna tora</name>
    <dbReference type="NCBI Taxonomy" id="362788"/>
    <lineage>
        <taxon>Eukaryota</taxon>
        <taxon>Viridiplantae</taxon>
        <taxon>Streptophyta</taxon>
        <taxon>Embryophyta</taxon>
        <taxon>Tracheophyta</taxon>
        <taxon>Spermatophyta</taxon>
        <taxon>Magnoliopsida</taxon>
        <taxon>eudicotyledons</taxon>
        <taxon>Gunneridae</taxon>
        <taxon>Pentapetalae</taxon>
        <taxon>rosids</taxon>
        <taxon>fabids</taxon>
        <taxon>Fabales</taxon>
        <taxon>Fabaceae</taxon>
        <taxon>Caesalpinioideae</taxon>
        <taxon>Cassia clade</taxon>
        <taxon>Senna</taxon>
    </lineage>
</organism>
<feature type="transmembrane region" description="Helical" evidence="8">
    <location>
        <begin position="492"/>
        <end position="516"/>
    </location>
</feature>
<feature type="transmembrane region" description="Helical" evidence="8">
    <location>
        <begin position="90"/>
        <end position="116"/>
    </location>
</feature>
<feature type="transmembrane region" description="Helical" evidence="8">
    <location>
        <begin position="528"/>
        <end position="548"/>
    </location>
</feature>
<name>A0A834T4R1_9FABA</name>
<comment type="similarity">
    <text evidence="2">Belongs to the major facilitator superfamily. Sugar transporter (TC 2.A.1.1) family.</text>
</comment>
<dbReference type="InterPro" id="IPR020846">
    <property type="entry name" value="MFS_dom"/>
</dbReference>
<evidence type="ECO:0000256" key="8">
    <source>
        <dbReference type="SAM" id="Phobius"/>
    </source>
</evidence>
<feature type="domain" description="Major facilitator superfamily (MFS) profile" evidence="9">
    <location>
        <begin position="1"/>
        <end position="583"/>
    </location>
</feature>
<evidence type="ECO:0000256" key="5">
    <source>
        <dbReference type="ARBA" id="ARBA00022989"/>
    </source>
</evidence>
<evidence type="ECO:0000313" key="10">
    <source>
        <dbReference type="EMBL" id="KAF7809549.1"/>
    </source>
</evidence>
<dbReference type="EMBL" id="JAAIUW010000011">
    <property type="protein sequence ID" value="KAF7809549.1"/>
    <property type="molecule type" value="Genomic_DNA"/>
</dbReference>
<feature type="transmembrane region" description="Helical" evidence="8">
    <location>
        <begin position="122"/>
        <end position="142"/>
    </location>
</feature>
<feature type="transmembrane region" description="Helical" evidence="8">
    <location>
        <begin position="61"/>
        <end position="78"/>
    </location>
</feature>
<dbReference type="SUPFAM" id="SSF103473">
    <property type="entry name" value="MFS general substrate transporter"/>
    <property type="match status" value="1"/>
</dbReference>
<dbReference type="PANTHER" id="PTHR48020:SF35">
    <property type="entry name" value="SUGAR TRANSPORTER"/>
    <property type="match status" value="1"/>
</dbReference>
<dbReference type="GO" id="GO:0022857">
    <property type="term" value="F:transmembrane transporter activity"/>
    <property type="evidence" value="ECO:0007669"/>
    <property type="project" value="InterPro"/>
</dbReference>
<gene>
    <name evidence="10" type="ORF">G2W53_036292</name>
</gene>
<keyword evidence="4 8" id="KW-0812">Transmembrane</keyword>
<dbReference type="PANTHER" id="PTHR48020">
    <property type="entry name" value="PROTON MYO-INOSITOL COTRANSPORTER"/>
    <property type="match status" value="1"/>
</dbReference>
<dbReference type="InterPro" id="IPR003663">
    <property type="entry name" value="Sugar/inositol_transpt"/>
</dbReference>
<dbReference type="Proteomes" id="UP000634136">
    <property type="component" value="Unassembled WGS sequence"/>
</dbReference>
<evidence type="ECO:0000256" key="6">
    <source>
        <dbReference type="ARBA" id="ARBA00023136"/>
    </source>
</evidence>
<keyword evidence="3" id="KW-0813">Transport</keyword>
<evidence type="ECO:0000313" key="11">
    <source>
        <dbReference type="Proteomes" id="UP000634136"/>
    </source>
</evidence>
<dbReference type="PROSITE" id="PS50850">
    <property type="entry name" value="MFS"/>
    <property type="match status" value="1"/>
</dbReference>
<comment type="caution">
    <text evidence="10">The sequence shown here is derived from an EMBL/GenBank/DDBJ whole genome shotgun (WGS) entry which is preliminary data.</text>
</comment>
<evidence type="ECO:0000256" key="7">
    <source>
        <dbReference type="SAM" id="MobiDB-lite"/>
    </source>
</evidence>
<feature type="region of interest" description="Disordered" evidence="7">
    <location>
        <begin position="319"/>
        <end position="342"/>
    </location>
</feature>
<dbReference type="PROSITE" id="PS00216">
    <property type="entry name" value="SUGAR_TRANSPORT_1"/>
    <property type="match status" value="2"/>
</dbReference>
<evidence type="ECO:0000256" key="4">
    <source>
        <dbReference type="ARBA" id="ARBA00022692"/>
    </source>
</evidence>
<dbReference type="InterPro" id="IPR005829">
    <property type="entry name" value="Sugar_transporter_CS"/>
</dbReference>
<dbReference type="AlphaFoldDB" id="A0A834T4R1"/>